<keyword evidence="1" id="KW-0902">Two-component regulatory system</keyword>
<dbReference type="PROSITE" id="PS50894">
    <property type="entry name" value="HPT"/>
    <property type="match status" value="1"/>
</dbReference>
<evidence type="ECO:0000259" key="3">
    <source>
        <dbReference type="PROSITE" id="PS50894"/>
    </source>
</evidence>
<dbReference type="SUPFAM" id="SSF47226">
    <property type="entry name" value="Histidine-containing phosphotransfer domain, HPT domain"/>
    <property type="match status" value="1"/>
</dbReference>
<accession>A0A128F2W0</accession>
<evidence type="ECO:0000313" key="5">
    <source>
        <dbReference type="Proteomes" id="UP000073601"/>
    </source>
</evidence>
<sequence>MKTLGSFLLEEGLISASDLADAMVELVRKTPHSVEILYEKGVISPEQLLAIVTLQSDENLDFRTACLQLSIWKSEFIDIINKEVEQRRGTLGQLLVERELIDPPALLSVIKHYHAYRSENNNDFALFSENVILDLSEDSAGKGMPEINYEPDFSTASEGNTSEYLDLFSEEKEIALELMILAIEKLGSDKSEDSPEELLDKFFTEYHSLKGTARGIGAVLTENLIHESEDLLAFYKCFLHKLESSDFSALAAVNLNVLDVLSQLRNELVVVESEQGFWEKEDKKTKYLKVLEDIHKLNKELQGRGYKVDIEEVRDMF</sequence>
<dbReference type="InterPro" id="IPR037257">
    <property type="entry name" value="T2SS_E_N_sf"/>
</dbReference>
<evidence type="ECO:0000256" key="2">
    <source>
        <dbReference type="PROSITE-ProRule" id="PRU00110"/>
    </source>
</evidence>
<reference evidence="5" key="1">
    <citation type="submission" date="2016-02" db="EMBL/GenBank/DDBJ databases">
        <authorList>
            <person name="Rodrigo-Torres Lidia"/>
            <person name="Arahal R.David."/>
        </authorList>
    </citation>
    <scope>NUCLEOTIDE SEQUENCE [LARGE SCALE GENOMIC DNA]</scope>
    <source>
        <strain evidence="5">CECT 8713</strain>
    </source>
</reference>
<dbReference type="RefSeq" id="WP_062707366.1">
    <property type="nucleotide sequence ID" value="NZ_CAWRCI010000010.1"/>
</dbReference>
<dbReference type="GO" id="GO:0004672">
    <property type="term" value="F:protein kinase activity"/>
    <property type="evidence" value="ECO:0007669"/>
    <property type="project" value="UniProtKB-ARBA"/>
</dbReference>
<proteinExistence type="predicted"/>
<dbReference type="GO" id="GO:0000160">
    <property type="term" value="P:phosphorelay signal transduction system"/>
    <property type="evidence" value="ECO:0007669"/>
    <property type="project" value="UniProtKB-KW"/>
</dbReference>
<dbReference type="SUPFAM" id="SSF160246">
    <property type="entry name" value="EspE N-terminal domain-like"/>
    <property type="match status" value="1"/>
</dbReference>
<dbReference type="AlphaFoldDB" id="A0A128F2W0"/>
<dbReference type="InterPro" id="IPR036641">
    <property type="entry name" value="HPT_dom_sf"/>
</dbReference>
<dbReference type="EMBL" id="FIZY01000010">
    <property type="protein sequence ID" value="CZF80586.1"/>
    <property type="molecule type" value="Genomic_DNA"/>
</dbReference>
<dbReference type="Gene3D" id="1.20.120.160">
    <property type="entry name" value="HPT domain"/>
    <property type="match status" value="1"/>
</dbReference>
<feature type="domain" description="HPt" evidence="3">
    <location>
        <begin position="157"/>
        <end position="268"/>
    </location>
</feature>
<protein>
    <recommendedName>
        <fullName evidence="3">HPt domain-containing protein</fullName>
    </recommendedName>
</protein>
<dbReference type="OrthoDB" id="5914352at2"/>
<evidence type="ECO:0000256" key="1">
    <source>
        <dbReference type="ARBA" id="ARBA00023012"/>
    </source>
</evidence>
<evidence type="ECO:0000313" key="4">
    <source>
        <dbReference type="EMBL" id="CZF80586.1"/>
    </source>
</evidence>
<dbReference type="InterPro" id="IPR008207">
    <property type="entry name" value="Sig_transdc_His_kin_Hpt_dom"/>
</dbReference>
<keyword evidence="2" id="KW-0597">Phosphoprotein</keyword>
<name>A0A128F2W0_9GAMM</name>
<keyword evidence="5" id="KW-1185">Reference proteome</keyword>
<gene>
    <name evidence="4" type="ORF">GMA8713_01517</name>
</gene>
<organism evidence="4 5">
    <name type="scientific">Grimontia marina</name>
    <dbReference type="NCBI Taxonomy" id="646534"/>
    <lineage>
        <taxon>Bacteria</taxon>
        <taxon>Pseudomonadati</taxon>
        <taxon>Pseudomonadota</taxon>
        <taxon>Gammaproteobacteria</taxon>
        <taxon>Vibrionales</taxon>
        <taxon>Vibrionaceae</taxon>
        <taxon>Grimontia</taxon>
    </lineage>
</organism>
<feature type="modified residue" description="Phosphohistidine" evidence="2">
    <location>
        <position position="207"/>
    </location>
</feature>
<dbReference type="Proteomes" id="UP000073601">
    <property type="component" value="Unassembled WGS sequence"/>
</dbReference>